<accession>A0AA91J9U9</accession>
<feature type="domain" description="CobQ/CobB/MinD/ParA nucleotide binding" evidence="1">
    <location>
        <begin position="12"/>
        <end position="164"/>
    </location>
</feature>
<organism evidence="2">
    <name type="scientific">Faucicola osloensis</name>
    <name type="common">Moraxella osloensis</name>
    <dbReference type="NCBI Taxonomy" id="34062"/>
    <lineage>
        <taxon>Bacteria</taxon>
        <taxon>Pseudomonadati</taxon>
        <taxon>Pseudomonadota</taxon>
        <taxon>Gammaproteobacteria</taxon>
        <taxon>Moraxellales</taxon>
        <taxon>Moraxellaceae</taxon>
        <taxon>Faucicola</taxon>
    </lineage>
</organism>
<sequence length="256" mass="28673">MLNKIQDTIHLVMNSKGGVGKSVVSVLLAQYLLENQKGKVMLVDTDPANKTLASFKALKVDAVDVISEDTDLVDQSKFDSFLEKFLENDKACIVDTGSGEFLPLNDYLIKNKIHEVIAEMGKQLIIHVPVNYGQAEVETMKVLVKIIGNYPEVPIVVWENEYFGKSKVRFKDTVLFEQNENILGAVLIAKKNEDTDVKDFSTMLKKGLTFDEVEKGKDFQLLQKLRIKRMKTEIFDQLEAVLGGGAENSAIEDKAE</sequence>
<evidence type="ECO:0000259" key="1">
    <source>
        <dbReference type="Pfam" id="PF01656"/>
    </source>
</evidence>
<dbReference type="AlphaFoldDB" id="A0AA91J9U9"/>
<dbReference type="SUPFAM" id="SSF52540">
    <property type="entry name" value="P-loop containing nucleoside triphosphate hydrolases"/>
    <property type="match status" value="1"/>
</dbReference>
<dbReference type="InterPro" id="IPR002586">
    <property type="entry name" value="CobQ/CobB/MinD/ParA_Nub-bd_dom"/>
</dbReference>
<proteinExistence type="predicted"/>
<dbReference type="InterPro" id="IPR027417">
    <property type="entry name" value="P-loop_NTPase"/>
</dbReference>
<dbReference type="Gene3D" id="3.40.50.300">
    <property type="entry name" value="P-loop containing nucleotide triphosphate hydrolases"/>
    <property type="match status" value="1"/>
</dbReference>
<gene>
    <name evidence="2" type="ORF">A9299_09955</name>
</gene>
<name>A0AA91J9U9_FAUOS</name>
<evidence type="ECO:0000313" key="2">
    <source>
        <dbReference type="EMBL" id="OBX64321.1"/>
    </source>
</evidence>
<dbReference type="EMBL" id="LZMT01000017">
    <property type="protein sequence ID" value="OBX64321.1"/>
    <property type="molecule type" value="Genomic_DNA"/>
</dbReference>
<dbReference type="Pfam" id="PF01656">
    <property type="entry name" value="CbiA"/>
    <property type="match status" value="1"/>
</dbReference>
<comment type="caution">
    <text evidence="2">The sequence shown here is derived from an EMBL/GenBank/DDBJ whole genome shotgun (WGS) entry which is preliminary data.</text>
</comment>
<protein>
    <recommendedName>
        <fullName evidence="1">CobQ/CobB/MinD/ParA nucleotide binding domain-containing protein</fullName>
    </recommendedName>
</protein>
<reference evidence="2" key="1">
    <citation type="submission" date="2016-06" db="EMBL/GenBank/DDBJ databases">
        <title>Draft genome of Moraxella osloensis CCUG 67237.</title>
        <authorList>
            <person name="Salva-Serra F."/>
            <person name="Engstrom-Jakobsson H."/>
            <person name="Thorell K."/>
            <person name="Gonzales-Siles L."/>
            <person name="Karlsson R."/>
            <person name="Boulund F."/>
            <person name="Engstrand L."/>
            <person name="Kristiansson E."/>
            <person name="Moore E."/>
        </authorList>
    </citation>
    <scope>NUCLEOTIDE SEQUENCE [LARGE SCALE GENOMIC DNA]</scope>
    <source>
        <strain evidence="2">CCUG 67237</strain>
    </source>
</reference>